<comment type="similarity">
    <text evidence="1">Belongs to the acyl coenzyme A hydrolase family.</text>
</comment>
<dbReference type="InterPro" id="IPR033120">
    <property type="entry name" value="HOTDOG_ACOT"/>
</dbReference>
<sequence>MSAEPLVTDAAAPADRVTMRFLALPHDAAAGGLTVAAGSVMEWIDQAGYACAVGWSGRYCVTAYVGNVHHTRPIAPGSLVSVHARVVHTGRSSVHVAVTVEAGDIRSRRYEPATTCMLVFVAVDDDRRPASVPQWTPRTEADRALGAIAISRIAARDTIKKAMLGQVYTDDTAAPRSQLRFLAPPSAVNFGGAAHGGTVMGWIDEAAFACAAAWSSDKAVAVYSGGIHFLAPVRIGHLVELDARLIYTGPRSMHIVVRVLSADPRTPAEKTLTTQCIMVFVDPGPDGRARPVPRWEPELAEDVRLVRHAVELIHERERIVPIPAALTLQD</sequence>
<name>A0ABZ0VC69_9MICO</name>
<dbReference type="EMBL" id="CP139779">
    <property type="protein sequence ID" value="WQB70145.1"/>
    <property type="molecule type" value="Genomic_DNA"/>
</dbReference>
<dbReference type="PANTHER" id="PTHR11049:SF16">
    <property type="entry name" value="PROTEIN VDLD"/>
    <property type="match status" value="1"/>
</dbReference>
<dbReference type="RefSeq" id="WP_322410295.1">
    <property type="nucleotide sequence ID" value="NZ_CP139779.1"/>
</dbReference>
<dbReference type="PANTHER" id="PTHR11049">
    <property type="entry name" value="ACYL COENZYME A THIOESTER HYDROLASE"/>
    <property type="match status" value="1"/>
</dbReference>
<dbReference type="Pfam" id="PF03061">
    <property type="entry name" value="4HBT"/>
    <property type="match status" value="2"/>
</dbReference>
<keyword evidence="6" id="KW-1185">Reference proteome</keyword>
<evidence type="ECO:0000256" key="2">
    <source>
        <dbReference type="ARBA" id="ARBA00022801"/>
    </source>
</evidence>
<gene>
    <name evidence="5" type="ORF">T9R20_15820</name>
</gene>
<dbReference type="Gene3D" id="3.10.129.10">
    <property type="entry name" value="Hotdog Thioesterase"/>
    <property type="match status" value="2"/>
</dbReference>
<dbReference type="InterPro" id="IPR006683">
    <property type="entry name" value="Thioestr_dom"/>
</dbReference>
<proteinExistence type="inferred from homology"/>
<evidence type="ECO:0000259" key="4">
    <source>
        <dbReference type="PROSITE" id="PS51770"/>
    </source>
</evidence>
<protein>
    <submittedName>
        <fullName evidence="5">Hotdog domain-containing protein</fullName>
    </submittedName>
</protein>
<evidence type="ECO:0000313" key="6">
    <source>
        <dbReference type="Proteomes" id="UP001324533"/>
    </source>
</evidence>
<reference evidence="5 6" key="1">
    <citation type="submission" date="2023-06" db="EMBL/GenBank/DDBJ databases">
        <title>Rock-solubilizing bacteria, Microbacterium invictum, promotes re-establishment of vegetation in rocky wasteland by accelerating rock bio-weathering and reshaping soil bacterial community.</title>
        <authorList>
            <person name="Liu C."/>
        </authorList>
    </citation>
    <scope>NUCLEOTIDE SEQUENCE [LARGE SCALE GENOMIC DNA]</scope>
    <source>
        <strain evidence="5 6">X-18</strain>
    </source>
</reference>
<keyword evidence="2 3" id="KW-0378">Hydrolase</keyword>
<dbReference type="InterPro" id="IPR040170">
    <property type="entry name" value="Cytosol_ACT"/>
</dbReference>
<accession>A0ABZ0VC69</accession>
<dbReference type="Proteomes" id="UP001324533">
    <property type="component" value="Chromosome"/>
</dbReference>
<evidence type="ECO:0000256" key="1">
    <source>
        <dbReference type="ARBA" id="ARBA00010458"/>
    </source>
</evidence>
<feature type="domain" description="HotDog ACOT-type" evidence="4">
    <location>
        <begin position="13"/>
        <end position="126"/>
    </location>
</feature>
<dbReference type="PROSITE" id="PS51770">
    <property type="entry name" value="HOTDOG_ACOT"/>
    <property type="match status" value="2"/>
</dbReference>
<feature type="domain" description="HotDog ACOT-type" evidence="4">
    <location>
        <begin position="173"/>
        <end position="286"/>
    </location>
</feature>
<organism evidence="5 6">
    <name type="scientific">Microbacterium invictum</name>
    <dbReference type="NCBI Taxonomy" id="515415"/>
    <lineage>
        <taxon>Bacteria</taxon>
        <taxon>Bacillati</taxon>
        <taxon>Actinomycetota</taxon>
        <taxon>Actinomycetes</taxon>
        <taxon>Micrococcales</taxon>
        <taxon>Microbacteriaceae</taxon>
        <taxon>Microbacterium</taxon>
    </lineage>
</organism>
<evidence type="ECO:0000256" key="3">
    <source>
        <dbReference type="PROSITE-ProRule" id="PRU01106"/>
    </source>
</evidence>
<dbReference type="InterPro" id="IPR029069">
    <property type="entry name" value="HotDog_dom_sf"/>
</dbReference>
<evidence type="ECO:0000313" key="5">
    <source>
        <dbReference type="EMBL" id="WQB70145.1"/>
    </source>
</evidence>
<dbReference type="SUPFAM" id="SSF54637">
    <property type="entry name" value="Thioesterase/thiol ester dehydrase-isomerase"/>
    <property type="match status" value="2"/>
</dbReference>
<dbReference type="CDD" id="cd03442">
    <property type="entry name" value="BFIT_BACH"/>
    <property type="match status" value="2"/>
</dbReference>